<evidence type="ECO:0000313" key="2">
    <source>
        <dbReference type="EMBL" id="KAH8027553.1"/>
    </source>
</evidence>
<dbReference type="VEuPathDB" id="VectorBase:LOC119168308"/>
<dbReference type="Proteomes" id="UP000821866">
    <property type="component" value="Chromosome 4"/>
</dbReference>
<proteinExistence type="predicted"/>
<gene>
    <name evidence="2" type="ORF">HPB51_007103</name>
</gene>
<name>A0A9J6E0B6_RHIMP</name>
<keyword evidence="3" id="KW-1185">Reference proteome</keyword>
<evidence type="ECO:0000313" key="3">
    <source>
        <dbReference type="Proteomes" id="UP000821866"/>
    </source>
</evidence>
<protein>
    <submittedName>
        <fullName evidence="2">Uncharacterized protein</fullName>
    </submittedName>
</protein>
<dbReference type="Gene3D" id="1.20.58.80">
    <property type="entry name" value="Phosphotransferase system, lactose/cellobiose-type IIA subunit"/>
    <property type="match status" value="1"/>
</dbReference>
<reference evidence="2" key="2">
    <citation type="submission" date="2021-09" db="EMBL/GenBank/DDBJ databases">
        <authorList>
            <person name="Jia N."/>
            <person name="Wang J."/>
            <person name="Shi W."/>
            <person name="Du L."/>
            <person name="Sun Y."/>
            <person name="Zhan W."/>
            <person name="Jiang J."/>
            <person name="Wang Q."/>
            <person name="Zhang B."/>
            <person name="Ji P."/>
            <person name="Sakyi L.B."/>
            <person name="Cui X."/>
            <person name="Yuan T."/>
            <person name="Jiang B."/>
            <person name="Yang W."/>
            <person name="Lam T.T.-Y."/>
            <person name="Chang Q."/>
            <person name="Ding S."/>
            <person name="Wang X."/>
            <person name="Zhu J."/>
            <person name="Ruan X."/>
            <person name="Zhao L."/>
            <person name="Wei J."/>
            <person name="Que T."/>
            <person name="Du C."/>
            <person name="Cheng J."/>
            <person name="Dai P."/>
            <person name="Han X."/>
            <person name="Huang E."/>
            <person name="Gao Y."/>
            <person name="Liu J."/>
            <person name="Shao H."/>
            <person name="Ye R."/>
            <person name="Li L."/>
            <person name="Wei W."/>
            <person name="Wang X."/>
            <person name="Wang C."/>
            <person name="Huo Q."/>
            <person name="Li W."/>
            <person name="Guo W."/>
            <person name="Chen H."/>
            <person name="Chen S."/>
            <person name="Zhou L."/>
            <person name="Zhou L."/>
            <person name="Ni X."/>
            <person name="Tian J."/>
            <person name="Zhou Y."/>
            <person name="Sheng Y."/>
            <person name="Liu T."/>
            <person name="Pan Y."/>
            <person name="Xia L."/>
            <person name="Li J."/>
            <person name="Zhao F."/>
            <person name="Cao W."/>
        </authorList>
    </citation>
    <scope>NUCLEOTIDE SEQUENCE</scope>
    <source>
        <strain evidence="2">Rmic-2018</strain>
        <tissue evidence="2">Larvae</tissue>
    </source>
</reference>
<feature type="region of interest" description="Disordered" evidence="1">
    <location>
        <begin position="386"/>
        <end position="405"/>
    </location>
</feature>
<dbReference type="EMBL" id="JABSTU010000006">
    <property type="protein sequence ID" value="KAH8027553.1"/>
    <property type="molecule type" value="Genomic_DNA"/>
</dbReference>
<accession>A0A9J6E0B6</accession>
<dbReference type="AlphaFoldDB" id="A0A9J6E0B6"/>
<evidence type="ECO:0000256" key="1">
    <source>
        <dbReference type="SAM" id="MobiDB-lite"/>
    </source>
</evidence>
<reference evidence="2" key="1">
    <citation type="journal article" date="2020" name="Cell">
        <title>Large-Scale Comparative Analyses of Tick Genomes Elucidate Their Genetic Diversity and Vector Capacities.</title>
        <authorList>
            <consortium name="Tick Genome and Microbiome Consortium (TIGMIC)"/>
            <person name="Jia N."/>
            <person name="Wang J."/>
            <person name="Shi W."/>
            <person name="Du L."/>
            <person name="Sun Y."/>
            <person name="Zhan W."/>
            <person name="Jiang J.F."/>
            <person name="Wang Q."/>
            <person name="Zhang B."/>
            <person name="Ji P."/>
            <person name="Bell-Sakyi L."/>
            <person name="Cui X.M."/>
            <person name="Yuan T.T."/>
            <person name="Jiang B.G."/>
            <person name="Yang W.F."/>
            <person name="Lam T.T."/>
            <person name="Chang Q.C."/>
            <person name="Ding S.J."/>
            <person name="Wang X.J."/>
            <person name="Zhu J.G."/>
            <person name="Ruan X.D."/>
            <person name="Zhao L."/>
            <person name="Wei J.T."/>
            <person name="Ye R.Z."/>
            <person name="Que T.C."/>
            <person name="Du C.H."/>
            <person name="Zhou Y.H."/>
            <person name="Cheng J.X."/>
            <person name="Dai P.F."/>
            <person name="Guo W.B."/>
            <person name="Han X.H."/>
            <person name="Huang E.J."/>
            <person name="Li L.F."/>
            <person name="Wei W."/>
            <person name="Gao Y.C."/>
            <person name="Liu J.Z."/>
            <person name="Shao H.Z."/>
            <person name="Wang X."/>
            <person name="Wang C.C."/>
            <person name="Yang T.C."/>
            <person name="Huo Q.B."/>
            <person name="Li W."/>
            <person name="Chen H.Y."/>
            <person name="Chen S.E."/>
            <person name="Zhou L.G."/>
            <person name="Ni X.B."/>
            <person name="Tian J.H."/>
            <person name="Sheng Y."/>
            <person name="Liu T."/>
            <person name="Pan Y.S."/>
            <person name="Xia L.Y."/>
            <person name="Li J."/>
            <person name="Zhao F."/>
            <person name="Cao W.C."/>
        </authorList>
    </citation>
    <scope>NUCLEOTIDE SEQUENCE</scope>
    <source>
        <strain evidence="2">Rmic-2018</strain>
    </source>
</reference>
<organism evidence="2 3">
    <name type="scientific">Rhipicephalus microplus</name>
    <name type="common">Cattle tick</name>
    <name type="synonym">Boophilus microplus</name>
    <dbReference type="NCBI Taxonomy" id="6941"/>
    <lineage>
        <taxon>Eukaryota</taxon>
        <taxon>Metazoa</taxon>
        <taxon>Ecdysozoa</taxon>
        <taxon>Arthropoda</taxon>
        <taxon>Chelicerata</taxon>
        <taxon>Arachnida</taxon>
        <taxon>Acari</taxon>
        <taxon>Parasitiformes</taxon>
        <taxon>Ixodida</taxon>
        <taxon>Ixodoidea</taxon>
        <taxon>Ixodidae</taxon>
        <taxon>Rhipicephalinae</taxon>
        <taxon>Rhipicephalus</taxon>
        <taxon>Boophilus</taxon>
    </lineage>
</organism>
<comment type="caution">
    <text evidence="2">The sequence shown here is derived from an EMBL/GenBank/DDBJ whole genome shotgun (WGS) entry which is preliminary data.</text>
</comment>
<sequence>MDVVYTNYVKRGEYLSECAWIREAVSEHSLCFLLATVQLRGPFGLIETVAAVFGGYQRDPRTFSQSAQSHYSTTRRALLLMPRQAVLTRLSKSYQSCFRILQQKDGPRFNTCSNLPKAQRQKCFASRKSQTTIIMKVTFSSSKSEADKTFARARQTSRLVWLRADDCKCSPARDCTARLLRRQRPRCSTAHAEDFWRIRDLRGVRRVLATAMALHVTVVVFVFSGNRSARHEERHYGHLSATGGSSDAMAASSGNPSVNLLIRMKQYHKRAFNFISKALKYDELANDLYPKDIEELQKSIDNNFAQKKCPLWEWTHRLTDKMKVNLDMAKDRLDFLKSMVKIENVGDDLSWHASVARPQANEKRRGWQKAAQGHDAAPILGGPTWQKMAENCGPGGQVNDSSPPLPPRSGVMLKNQAAKASRLEVAATRSNQTHSSPRVYSHILQQRPDSKRSFRGGREGRRVWTLKGVGSLFAHMILDEIRDGGPEVLSRDIASQEVTKHELIEMVILPTDRPELFTSF</sequence>